<dbReference type="EMBL" id="JAUJYN010000002">
    <property type="protein sequence ID" value="KAK1279198.1"/>
    <property type="molecule type" value="Genomic_DNA"/>
</dbReference>
<protein>
    <submittedName>
        <fullName evidence="2">Uncharacterized protein</fullName>
    </submittedName>
</protein>
<comment type="caution">
    <text evidence="2">The sequence shown here is derived from an EMBL/GenBank/DDBJ whole genome shotgun (WGS) entry which is preliminary data.</text>
</comment>
<feature type="region of interest" description="Disordered" evidence="1">
    <location>
        <begin position="1"/>
        <end position="82"/>
    </location>
</feature>
<reference evidence="2" key="1">
    <citation type="journal article" date="2023" name="Nat. Commun.">
        <title>Diploid and tetraploid genomes of Acorus and the evolution of monocots.</title>
        <authorList>
            <person name="Ma L."/>
            <person name="Liu K.W."/>
            <person name="Li Z."/>
            <person name="Hsiao Y.Y."/>
            <person name="Qi Y."/>
            <person name="Fu T."/>
            <person name="Tang G.D."/>
            <person name="Zhang D."/>
            <person name="Sun W.H."/>
            <person name="Liu D.K."/>
            <person name="Li Y."/>
            <person name="Chen G.Z."/>
            <person name="Liu X.D."/>
            <person name="Liao X.Y."/>
            <person name="Jiang Y.T."/>
            <person name="Yu X."/>
            <person name="Hao Y."/>
            <person name="Huang J."/>
            <person name="Zhao X.W."/>
            <person name="Ke S."/>
            <person name="Chen Y.Y."/>
            <person name="Wu W.L."/>
            <person name="Hsu J.L."/>
            <person name="Lin Y.F."/>
            <person name="Huang M.D."/>
            <person name="Li C.Y."/>
            <person name="Huang L."/>
            <person name="Wang Z.W."/>
            <person name="Zhao X."/>
            <person name="Zhong W.Y."/>
            <person name="Peng D.H."/>
            <person name="Ahmad S."/>
            <person name="Lan S."/>
            <person name="Zhang J.S."/>
            <person name="Tsai W.C."/>
            <person name="Van de Peer Y."/>
            <person name="Liu Z.J."/>
        </authorList>
    </citation>
    <scope>NUCLEOTIDE SEQUENCE</scope>
    <source>
        <strain evidence="2">SCP</strain>
    </source>
</reference>
<dbReference type="Proteomes" id="UP001179952">
    <property type="component" value="Unassembled WGS sequence"/>
</dbReference>
<organism evidence="2 3">
    <name type="scientific">Acorus gramineus</name>
    <name type="common">Dwarf sweet flag</name>
    <dbReference type="NCBI Taxonomy" id="55184"/>
    <lineage>
        <taxon>Eukaryota</taxon>
        <taxon>Viridiplantae</taxon>
        <taxon>Streptophyta</taxon>
        <taxon>Embryophyta</taxon>
        <taxon>Tracheophyta</taxon>
        <taxon>Spermatophyta</taxon>
        <taxon>Magnoliopsida</taxon>
        <taxon>Liliopsida</taxon>
        <taxon>Acoraceae</taxon>
        <taxon>Acorus</taxon>
    </lineage>
</organism>
<gene>
    <name evidence="2" type="ORF">QJS04_geneDACA016892</name>
</gene>
<reference evidence="2" key="2">
    <citation type="submission" date="2023-06" db="EMBL/GenBank/DDBJ databases">
        <authorList>
            <person name="Ma L."/>
            <person name="Liu K.-W."/>
            <person name="Li Z."/>
            <person name="Hsiao Y.-Y."/>
            <person name="Qi Y."/>
            <person name="Fu T."/>
            <person name="Tang G."/>
            <person name="Zhang D."/>
            <person name="Sun W.-H."/>
            <person name="Liu D.-K."/>
            <person name="Li Y."/>
            <person name="Chen G.-Z."/>
            <person name="Liu X.-D."/>
            <person name="Liao X.-Y."/>
            <person name="Jiang Y.-T."/>
            <person name="Yu X."/>
            <person name="Hao Y."/>
            <person name="Huang J."/>
            <person name="Zhao X.-W."/>
            <person name="Ke S."/>
            <person name="Chen Y.-Y."/>
            <person name="Wu W.-L."/>
            <person name="Hsu J.-L."/>
            <person name="Lin Y.-F."/>
            <person name="Huang M.-D."/>
            <person name="Li C.-Y."/>
            <person name="Huang L."/>
            <person name="Wang Z.-W."/>
            <person name="Zhao X."/>
            <person name="Zhong W.-Y."/>
            <person name="Peng D.-H."/>
            <person name="Ahmad S."/>
            <person name="Lan S."/>
            <person name="Zhang J.-S."/>
            <person name="Tsai W.-C."/>
            <person name="Van De Peer Y."/>
            <person name="Liu Z.-J."/>
        </authorList>
    </citation>
    <scope>NUCLEOTIDE SEQUENCE</scope>
    <source>
        <strain evidence="2">SCP</strain>
        <tissue evidence="2">Leaves</tissue>
    </source>
</reference>
<dbReference type="AlphaFoldDB" id="A0AAV9BSD4"/>
<feature type="compositionally biased region" description="Polar residues" evidence="1">
    <location>
        <begin position="1"/>
        <end position="11"/>
    </location>
</feature>
<evidence type="ECO:0000313" key="2">
    <source>
        <dbReference type="EMBL" id="KAK1279198.1"/>
    </source>
</evidence>
<evidence type="ECO:0000313" key="3">
    <source>
        <dbReference type="Proteomes" id="UP001179952"/>
    </source>
</evidence>
<evidence type="ECO:0000256" key="1">
    <source>
        <dbReference type="SAM" id="MobiDB-lite"/>
    </source>
</evidence>
<keyword evidence="3" id="KW-1185">Reference proteome</keyword>
<name>A0AAV9BSD4_ACOGR</name>
<accession>A0AAV9BSD4</accession>
<proteinExistence type="predicted"/>
<sequence length="82" mass="9013">MEDPTIKTTTLHPKKKKSQQPFGFVPPPSEDAIPNQLRRQRRRGEMAQMGSREGSVTGELGSDSAEMVSASGKLGSDLREEE</sequence>